<dbReference type="PANTHER" id="PTHR15462:SF8">
    <property type="entry name" value="SERINE PROTEASE"/>
    <property type="match status" value="1"/>
</dbReference>
<reference evidence="4" key="2">
    <citation type="submission" date="2020-09" db="EMBL/GenBank/DDBJ databases">
        <authorList>
            <person name="Sun Q."/>
            <person name="Ohkuma M."/>
        </authorList>
    </citation>
    <scope>NUCLEOTIDE SEQUENCE</scope>
    <source>
        <strain evidence="4">JCM 4834</strain>
    </source>
</reference>
<dbReference type="InterPro" id="IPR050966">
    <property type="entry name" value="Glutamyl_endopeptidase"/>
</dbReference>
<organism evidence="4 5">
    <name type="scientific">Streptomyces subrutilus</name>
    <dbReference type="NCBI Taxonomy" id="36818"/>
    <lineage>
        <taxon>Bacteria</taxon>
        <taxon>Bacillati</taxon>
        <taxon>Actinomycetota</taxon>
        <taxon>Actinomycetes</taxon>
        <taxon>Kitasatosporales</taxon>
        <taxon>Streptomycetaceae</taxon>
        <taxon>Streptomyces</taxon>
    </lineage>
</organism>
<dbReference type="Gene3D" id="2.40.10.10">
    <property type="entry name" value="Trypsin-like serine proteases"/>
    <property type="match status" value="1"/>
</dbReference>
<keyword evidence="3" id="KW-0472">Membrane</keyword>
<dbReference type="AlphaFoldDB" id="A0A918V2F7"/>
<accession>A0A918V2F7</accession>
<dbReference type="EMBL" id="BMVX01000004">
    <property type="protein sequence ID" value="GGZ55135.1"/>
    <property type="molecule type" value="Genomic_DNA"/>
</dbReference>
<evidence type="ECO:0000256" key="2">
    <source>
        <dbReference type="SAM" id="MobiDB-lite"/>
    </source>
</evidence>
<dbReference type="SUPFAM" id="SSF50494">
    <property type="entry name" value="Trypsin-like serine proteases"/>
    <property type="match status" value="1"/>
</dbReference>
<evidence type="ECO:0000256" key="3">
    <source>
        <dbReference type="SAM" id="Phobius"/>
    </source>
</evidence>
<dbReference type="InterPro" id="IPR009003">
    <property type="entry name" value="Peptidase_S1_PA"/>
</dbReference>
<evidence type="ECO:0000313" key="4">
    <source>
        <dbReference type="EMBL" id="GGZ55135.1"/>
    </source>
</evidence>
<dbReference type="InterPro" id="IPR043504">
    <property type="entry name" value="Peptidase_S1_PA_chymotrypsin"/>
</dbReference>
<keyword evidence="3" id="KW-1133">Transmembrane helix</keyword>
<name>A0A918V2F7_9ACTN</name>
<feature type="compositionally biased region" description="Gly residues" evidence="2">
    <location>
        <begin position="108"/>
        <end position="118"/>
    </location>
</feature>
<evidence type="ECO:0000313" key="5">
    <source>
        <dbReference type="Proteomes" id="UP000634660"/>
    </source>
</evidence>
<reference evidence="4" key="1">
    <citation type="journal article" date="2014" name="Int. J. Syst. Evol. Microbiol.">
        <title>Complete genome sequence of Corynebacterium casei LMG S-19264T (=DSM 44701T), isolated from a smear-ripened cheese.</title>
        <authorList>
            <consortium name="US DOE Joint Genome Institute (JGI-PGF)"/>
            <person name="Walter F."/>
            <person name="Albersmeier A."/>
            <person name="Kalinowski J."/>
            <person name="Ruckert C."/>
        </authorList>
    </citation>
    <scope>NUCLEOTIDE SEQUENCE</scope>
    <source>
        <strain evidence="4">JCM 4834</strain>
    </source>
</reference>
<comment type="caution">
    <text evidence="4">The sequence shown here is derived from an EMBL/GenBank/DDBJ whole genome shotgun (WGS) entry which is preliminary data.</text>
</comment>
<protein>
    <recommendedName>
        <fullName evidence="6">Serine protease</fullName>
    </recommendedName>
</protein>
<evidence type="ECO:0000256" key="1">
    <source>
        <dbReference type="ARBA" id="ARBA00022729"/>
    </source>
</evidence>
<feature type="region of interest" description="Disordered" evidence="2">
    <location>
        <begin position="1"/>
        <end position="25"/>
    </location>
</feature>
<feature type="transmembrane region" description="Helical" evidence="3">
    <location>
        <begin position="34"/>
        <end position="56"/>
    </location>
</feature>
<feature type="compositionally biased region" description="Low complexity" evidence="2">
    <location>
        <begin position="119"/>
        <end position="132"/>
    </location>
</feature>
<keyword evidence="1" id="KW-0732">Signal</keyword>
<feature type="compositionally biased region" description="Acidic residues" evidence="2">
    <location>
        <begin position="1"/>
        <end position="10"/>
    </location>
</feature>
<sequence>MSDTMSDDTSDPLPSGRSAGRAGVHMSKKVPGRVVGATLLTATLGALVLTGGWYAWELRGIAAHRADGDPALGTYRQDPERADRTAFAVLDDVTQGAPDPSQDRGSATGTGAGAGSGSGAAPDSGAGAAVGATALRDTAGRPSDPLVARPAPAEPSVGALFSPGDDGDPDHHCSAVVVHSPGGDLIATAAHCVYGGGFRTNLAFAPGYRDGVAPYGVWVPTRIDVDPRWAEDQDPAHDVAFVRLRRPGYPGQRLEDLTGATTIGFRPRLPAPARLVGYPNTSEQPLECSNTAVAAGPTQLRLDCADVPNGTSGGPVLTGGDTLIGVIGGRDGGGDERTSYSSYFGDGVEALYERAVTP</sequence>
<proteinExistence type="predicted"/>
<feature type="region of interest" description="Disordered" evidence="2">
    <location>
        <begin position="94"/>
        <end position="168"/>
    </location>
</feature>
<dbReference type="PANTHER" id="PTHR15462">
    <property type="entry name" value="SERINE PROTEASE"/>
    <property type="match status" value="1"/>
</dbReference>
<gene>
    <name evidence="4" type="ORF">GCM10010371_13290</name>
</gene>
<evidence type="ECO:0008006" key="6">
    <source>
        <dbReference type="Google" id="ProtNLM"/>
    </source>
</evidence>
<dbReference type="Proteomes" id="UP000634660">
    <property type="component" value="Unassembled WGS sequence"/>
</dbReference>
<keyword evidence="3" id="KW-0812">Transmembrane</keyword>
<dbReference type="Pfam" id="PF13365">
    <property type="entry name" value="Trypsin_2"/>
    <property type="match status" value="1"/>
</dbReference>